<feature type="compositionally biased region" description="Acidic residues" evidence="2">
    <location>
        <begin position="252"/>
        <end position="261"/>
    </location>
</feature>
<name>A0AAW1P3Y5_9CHLO</name>
<organism evidence="4 5">
    <name type="scientific">Symbiochloris irregularis</name>
    <dbReference type="NCBI Taxonomy" id="706552"/>
    <lineage>
        <taxon>Eukaryota</taxon>
        <taxon>Viridiplantae</taxon>
        <taxon>Chlorophyta</taxon>
        <taxon>core chlorophytes</taxon>
        <taxon>Trebouxiophyceae</taxon>
        <taxon>Trebouxiales</taxon>
        <taxon>Trebouxiaceae</taxon>
        <taxon>Symbiochloris</taxon>
    </lineage>
</organism>
<dbReference type="InterPro" id="IPR036420">
    <property type="entry name" value="BRCT_dom_sf"/>
</dbReference>
<feature type="compositionally biased region" description="Polar residues" evidence="2">
    <location>
        <begin position="208"/>
        <end position="228"/>
    </location>
</feature>
<evidence type="ECO:0000256" key="2">
    <source>
        <dbReference type="SAM" id="MobiDB-lite"/>
    </source>
</evidence>
<dbReference type="GO" id="GO:0006270">
    <property type="term" value="P:DNA replication initiation"/>
    <property type="evidence" value="ECO:0007669"/>
    <property type="project" value="TreeGrafter"/>
</dbReference>
<dbReference type="Pfam" id="PF12738">
    <property type="entry name" value="PTCB-BRCT"/>
    <property type="match status" value="1"/>
</dbReference>
<dbReference type="InterPro" id="IPR059215">
    <property type="entry name" value="BRCT2_TopBP1-like"/>
</dbReference>
<protein>
    <recommendedName>
        <fullName evidence="3">BRCT domain-containing protein</fullName>
    </recommendedName>
</protein>
<dbReference type="Gene3D" id="3.40.50.10190">
    <property type="entry name" value="BRCT domain"/>
    <property type="match status" value="4"/>
</dbReference>
<reference evidence="4 5" key="1">
    <citation type="journal article" date="2024" name="Nat. Commun.">
        <title>Phylogenomics reveals the evolutionary origins of lichenization in chlorophyte algae.</title>
        <authorList>
            <person name="Puginier C."/>
            <person name="Libourel C."/>
            <person name="Otte J."/>
            <person name="Skaloud P."/>
            <person name="Haon M."/>
            <person name="Grisel S."/>
            <person name="Petersen M."/>
            <person name="Berrin J.G."/>
            <person name="Delaux P.M."/>
            <person name="Dal Grande F."/>
            <person name="Keller J."/>
        </authorList>
    </citation>
    <scope>NUCLEOTIDE SEQUENCE [LARGE SCALE GENOMIC DNA]</scope>
    <source>
        <strain evidence="4 5">SAG 2036</strain>
    </source>
</reference>
<dbReference type="InterPro" id="IPR001357">
    <property type="entry name" value="BRCT_dom"/>
</dbReference>
<evidence type="ECO:0000256" key="1">
    <source>
        <dbReference type="ARBA" id="ARBA00022737"/>
    </source>
</evidence>
<dbReference type="EMBL" id="JALJOQ010000051">
    <property type="protein sequence ID" value="KAK9804480.1"/>
    <property type="molecule type" value="Genomic_DNA"/>
</dbReference>
<feature type="region of interest" description="Disordered" evidence="2">
    <location>
        <begin position="811"/>
        <end position="920"/>
    </location>
</feature>
<accession>A0AAW1P3Y5</accession>
<keyword evidence="5" id="KW-1185">Reference proteome</keyword>
<dbReference type="SMART" id="SM00292">
    <property type="entry name" value="BRCT"/>
    <property type="match status" value="3"/>
</dbReference>
<dbReference type="CDD" id="cd17731">
    <property type="entry name" value="BRCT_TopBP1_rpt2_like"/>
    <property type="match status" value="1"/>
</dbReference>
<sequence length="920" mass="97505">MPRGSGCLADTRVLCEGVPEDEALTLRKIVHQLGGQWQTTIKPHDLPHVLVTTTVRTEKYKVVAGQGARIPVVTPKWVYACKDEKRMVPFKEHPLGPFAGLTICLSGGSMAAKSQHQKLITSNGGEKSPELTRFVSHLVIFRQQGPRTLSEKERWARIWGGIQIVWEEWLENTARLGLYLQDESNFAVSPPEGMQQQQQQQPAPMAQNGQLPTAARTSSSPRPQSAGSNREAAVPDSRRSHDGGGHANGGDDGGDEGDDVPFLEGVRYMLVACSPQEEAQLGNIGRMGAATRYTALKPQLTHIVVGSGPAAAPAVSKQVRQHMDANPKCVAVGPAWLHECKLRQVCLDSDARFTVDVDQLARLARQQTSAALVAEKGVANGLTQASSQAIGNMGAFKGCHFTLVATEEKDKHMAKNMILQDGGRLFTHTSCKIVADKASDTQIFAVCPMGLPRSKLDALEKLEDFRLVPAANRVTMTWLDKSMDLGFPVRGNDRAHVMFHPIPHSLPLQGADQISVSTSKLLEEVKGHVREIVTALGGRLNVKPVTVDWLVDSALAGHFLPEGPYYPPDPAPGDMHPEATQFNVEASVAGGAAKPTQSSPCNFAGVGRLAKQAPPKGVHSSLLDDLGLPDSGPMAASSAAAPIAFAAAGGSLLPATLPQPHAAREASLPADGRSLLDRLVEDSNSSLPGNCQGTGTSQDQARWEDPPNGVHQRHVSPTDALAAPGTGVFSAASAPAAAVASLAHPARRPVSLPPHVLNRMHRQPAAPTSSAGFEGRPISLSADPAPTTARQHPSELMTALSRLGDALEAVPARASPAEPPEPESTLASAGEGSRDGPDASWPGSASGGDSLGLDATNDVRKARRRGRAASELGNPPAMAKRKAVEPWMASQFEFSQQVGYDHTAKTENPTAAGRRARAGR</sequence>
<feature type="region of interest" description="Disordered" evidence="2">
    <location>
        <begin position="682"/>
        <end position="713"/>
    </location>
</feature>
<dbReference type="PANTHER" id="PTHR13561">
    <property type="entry name" value="DNA REPLICATION REGULATOR DPB11-RELATED"/>
    <property type="match status" value="1"/>
</dbReference>
<dbReference type="GO" id="GO:0033314">
    <property type="term" value="P:mitotic DNA replication checkpoint signaling"/>
    <property type="evidence" value="ECO:0007669"/>
    <property type="project" value="TreeGrafter"/>
</dbReference>
<gene>
    <name evidence="4" type="ORF">WJX73_007384</name>
</gene>
<dbReference type="AlphaFoldDB" id="A0AAW1P3Y5"/>
<proteinExistence type="predicted"/>
<evidence type="ECO:0000313" key="5">
    <source>
        <dbReference type="Proteomes" id="UP001465755"/>
    </source>
</evidence>
<dbReference type="PANTHER" id="PTHR13561:SF20">
    <property type="entry name" value="DNA TOPOISOMERASE 2-BINDING PROTEIN 1"/>
    <property type="match status" value="1"/>
</dbReference>
<dbReference type="PROSITE" id="PS50172">
    <property type="entry name" value="BRCT"/>
    <property type="match status" value="2"/>
</dbReference>
<keyword evidence="1" id="KW-0677">Repeat</keyword>
<evidence type="ECO:0000259" key="3">
    <source>
        <dbReference type="PROSITE" id="PS50172"/>
    </source>
</evidence>
<feature type="domain" description="BRCT" evidence="3">
    <location>
        <begin position="26"/>
        <end position="95"/>
    </location>
</feature>
<dbReference type="Proteomes" id="UP001465755">
    <property type="component" value="Unassembled WGS sequence"/>
</dbReference>
<feature type="compositionally biased region" description="Low complexity" evidence="2">
    <location>
        <begin position="194"/>
        <end position="207"/>
    </location>
</feature>
<feature type="domain" description="BRCT" evidence="3">
    <location>
        <begin position="93"/>
        <end position="187"/>
    </location>
</feature>
<dbReference type="SUPFAM" id="SSF52113">
    <property type="entry name" value="BRCT domain"/>
    <property type="match status" value="4"/>
</dbReference>
<comment type="caution">
    <text evidence="4">The sequence shown here is derived from an EMBL/GenBank/DDBJ whole genome shotgun (WGS) entry which is preliminary data.</text>
</comment>
<feature type="region of interest" description="Disordered" evidence="2">
    <location>
        <begin position="761"/>
        <end position="793"/>
    </location>
</feature>
<dbReference type="GO" id="GO:0007095">
    <property type="term" value="P:mitotic G2 DNA damage checkpoint signaling"/>
    <property type="evidence" value="ECO:0007669"/>
    <property type="project" value="TreeGrafter"/>
</dbReference>
<evidence type="ECO:0000313" key="4">
    <source>
        <dbReference type="EMBL" id="KAK9804480.1"/>
    </source>
</evidence>
<feature type="compositionally biased region" description="Polar residues" evidence="2">
    <location>
        <begin position="682"/>
        <end position="700"/>
    </location>
</feature>
<dbReference type="CDD" id="cd00027">
    <property type="entry name" value="BRCT"/>
    <property type="match status" value="1"/>
</dbReference>
<feature type="region of interest" description="Disordered" evidence="2">
    <location>
        <begin position="187"/>
        <end position="261"/>
    </location>
</feature>